<gene>
    <name evidence="2" type="ORF">FHS03_001921</name>
</gene>
<evidence type="ECO:0000313" key="2">
    <source>
        <dbReference type="EMBL" id="MBB3118876.1"/>
    </source>
</evidence>
<dbReference type="AlphaFoldDB" id="A0A7W5B996"/>
<name>A0A7W5B996_9BURK</name>
<proteinExistence type="predicted"/>
<dbReference type="EMBL" id="JACHXD010000004">
    <property type="protein sequence ID" value="MBB3118876.1"/>
    <property type="molecule type" value="Genomic_DNA"/>
</dbReference>
<accession>A0A7W5B996</accession>
<keyword evidence="3" id="KW-1185">Reference proteome</keyword>
<organism evidence="2 3">
    <name type="scientific">Pseudoduganella violacea</name>
    <dbReference type="NCBI Taxonomy" id="1715466"/>
    <lineage>
        <taxon>Bacteria</taxon>
        <taxon>Pseudomonadati</taxon>
        <taxon>Pseudomonadota</taxon>
        <taxon>Betaproteobacteria</taxon>
        <taxon>Burkholderiales</taxon>
        <taxon>Oxalobacteraceae</taxon>
        <taxon>Telluria group</taxon>
        <taxon>Pseudoduganella</taxon>
    </lineage>
</organism>
<protein>
    <submittedName>
        <fullName evidence="2">Uncharacterized protein</fullName>
    </submittedName>
</protein>
<feature type="region of interest" description="Disordered" evidence="1">
    <location>
        <begin position="62"/>
        <end position="81"/>
    </location>
</feature>
<sequence>MERPSRFPHLGDSGGRSSAGRDLYDLVKLIAEESHRRGVGVTVTFTAPGVESEKQKAHRRLVRRSGLQKNSPRLDKLTPGHPRIRDSFAPLHCRGLGLVEHINSSVLELCRPDAPTMLSAHHLLIGERVQKATECNSSCLGADIHAVKRYTFTMLIPPPLLPAIAQPHAGNPVLAAKVCALEAAHSLQRQCTHNLRHHIDDIPTAV</sequence>
<reference evidence="2 3" key="1">
    <citation type="submission" date="2020-08" db="EMBL/GenBank/DDBJ databases">
        <title>Genomic Encyclopedia of Type Strains, Phase III (KMG-III): the genomes of soil and plant-associated and newly described type strains.</title>
        <authorList>
            <person name="Whitman W."/>
        </authorList>
    </citation>
    <scope>NUCLEOTIDE SEQUENCE [LARGE SCALE GENOMIC DNA]</scope>
    <source>
        <strain evidence="2 3">CECT 8897</strain>
    </source>
</reference>
<feature type="compositionally biased region" description="Basic and acidic residues" evidence="1">
    <location>
        <begin position="72"/>
        <end position="81"/>
    </location>
</feature>
<dbReference type="Proteomes" id="UP000541535">
    <property type="component" value="Unassembled WGS sequence"/>
</dbReference>
<comment type="caution">
    <text evidence="2">The sequence shown here is derived from an EMBL/GenBank/DDBJ whole genome shotgun (WGS) entry which is preliminary data.</text>
</comment>
<evidence type="ECO:0000256" key="1">
    <source>
        <dbReference type="SAM" id="MobiDB-lite"/>
    </source>
</evidence>
<evidence type="ECO:0000313" key="3">
    <source>
        <dbReference type="Proteomes" id="UP000541535"/>
    </source>
</evidence>